<feature type="region of interest" description="SAW" evidence="3">
    <location>
        <begin position="659"/>
        <end position="734"/>
    </location>
</feature>
<dbReference type="OrthoDB" id="907585at2759"/>
<dbReference type="KEGG" id="egt:105970145"/>
<dbReference type="InterPro" id="IPR005202">
    <property type="entry name" value="TF_GRAS"/>
</dbReference>
<dbReference type="PhylomeDB" id="A0A022QH71"/>
<feature type="short sequence motif" description="VHIID" evidence="3">
    <location>
        <begin position="471"/>
        <end position="475"/>
    </location>
</feature>
<dbReference type="GO" id="GO:0003700">
    <property type="term" value="F:DNA-binding transcription factor activity"/>
    <property type="evidence" value="ECO:0000318"/>
    <property type="project" value="GO_Central"/>
</dbReference>
<keyword evidence="6" id="KW-1185">Reference proteome</keyword>
<evidence type="ECO:0000256" key="4">
    <source>
        <dbReference type="SAM" id="MobiDB-lite"/>
    </source>
</evidence>
<evidence type="ECO:0000313" key="5">
    <source>
        <dbReference type="EMBL" id="EYU26598.1"/>
    </source>
</evidence>
<dbReference type="Proteomes" id="UP000030748">
    <property type="component" value="Unassembled WGS sequence"/>
</dbReference>
<comment type="similarity">
    <text evidence="3">Belongs to the GRAS family.</text>
</comment>
<name>A0A022QH71_ERYGU</name>
<gene>
    <name evidence="5" type="ORF">MIMGU_mgv1a001935mg</name>
</gene>
<accession>A0A022QH71</accession>
<sequence>MDPRFHGPLNSSSNGFQLENQPVPDFSNRKLVNAPRFEIIYPDKKPVNRQHRNQSAPLQQHHIEGLHLIPNQPFPNVPIPTSFIDVEDGYQDDCDFSDEVLRFIDQMLMEEDMEDKTHMLQESLDFQAKEKSFYEVLGKKYPPSPKPDSSSLVNPYGEVGDDGYSYCNRYNSSTSSSNGSGYLIDVVDPSWINSRVDYDASLVNSSNSLHNIVNGFSDSPVSPLQDGDAYSESQLVWNFRKGVDEASKFLASGSKFMVNVGLNQEQQIHSESRGKKNYHLADRDLEEERITKMPAVAAESSIPIEEFDEALLHSMGEGEKKFAVYRTNLRNEANKITQKNGQGSGGAKGRGKKNSRKKEVIDLRTLLISCAQAVAADDCRNANELLKQIRQHSSPFGDGNQRLAHYFADGLEARLAGTGSQIHKAFVSKRTTAADYLKAYYTYIASSPFRKISAFATNKSILMKSGKATRLHVIDFGILYGFQWPTLIQRIADREGGPPKLRITGIDFPQPGFRPAEKIEETGRRLDHYAKTFNVPFEYNAIAQKWETIKIEDLKIEEGEFVVVICLYRTKNLLDETVVAESSRTTVLNLIRRINPNLFIHGIVNGAYSAPFFVTRFREVLFHFSALFDMLEANIPREKAERMLIERDIFGKEALNVIACEGWERVERPETYKQWQVRNLRAGFGQVPFEREIMERAIDKVRTFYHKDFVIDEDSQWLLMGWKGRIIYAISCWEPV</sequence>
<dbReference type="PANTHER" id="PTHR31636">
    <property type="entry name" value="OSJNBA0084A10.13 PROTEIN-RELATED"/>
    <property type="match status" value="1"/>
</dbReference>
<dbReference type="EMBL" id="KI631651">
    <property type="protein sequence ID" value="EYU26598.1"/>
    <property type="molecule type" value="Genomic_DNA"/>
</dbReference>
<feature type="compositionally biased region" description="Polar residues" evidence="4">
    <location>
        <begin position="9"/>
        <end position="20"/>
    </location>
</feature>
<dbReference type="GO" id="GO:0006355">
    <property type="term" value="P:regulation of DNA-templated transcription"/>
    <property type="evidence" value="ECO:0000318"/>
    <property type="project" value="GO_Central"/>
</dbReference>
<dbReference type="eggNOG" id="ENOG502QSQ6">
    <property type="taxonomic scope" value="Eukaryota"/>
</dbReference>
<keyword evidence="1" id="KW-0805">Transcription regulation</keyword>
<dbReference type="STRING" id="4155.A0A022QH71"/>
<dbReference type="Pfam" id="PF03514">
    <property type="entry name" value="GRAS"/>
    <property type="match status" value="1"/>
</dbReference>
<protein>
    <submittedName>
        <fullName evidence="5">Uncharacterized protein</fullName>
    </submittedName>
</protein>
<dbReference type="GO" id="GO:0005634">
    <property type="term" value="C:nucleus"/>
    <property type="evidence" value="ECO:0000318"/>
    <property type="project" value="GO_Central"/>
</dbReference>
<evidence type="ECO:0000313" key="6">
    <source>
        <dbReference type="Proteomes" id="UP000030748"/>
    </source>
</evidence>
<comment type="caution">
    <text evidence="3">Lacks conserved residue(s) required for the propagation of feature annotation.</text>
</comment>
<dbReference type="GO" id="GO:0043565">
    <property type="term" value="F:sequence-specific DNA binding"/>
    <property type="evidence" value="ECO:0000318"/>
    <property type="project" value="GO_Central"/>
</dbReference>
<evidence type="ECO:0000256" key="2">
    <source>
        <dbReference type="ARBA" id="ARBA00023163"/>
    </source>
</evidence>
<feature type="region of interest" description="Leucine repeat I (LRI)" evidence="3">
    <location>
        <begin position="361"/>
        <end position="421"/>
    </location>
</feature>
<dbReference type="AlphaFoldDB" id="A0A022QH71"/>
<evidence type="ECO:0000256" key="1">
    <source>
        <dbReference type="ARBA" id="ARBA00023015"/>
    </source>
</evidence>
<feature type="region of interest" description="VHIID" evidence="3">
    <location>
        <begin position="440"/>
        <end position="505"/>
    </location>
</feature>
<proteinExistence type="inferred from homology"/>
<keyword evidence="2" id="KW-0804">Transcription</keyword>
<organism evidence="5 6">
    <name type="scientific">Erythranthe guttata</name>
    <name type="common">Yellow monkey flower</name>
    <name type="synonym">Mimulus guttatus</name>
    <dbReference type="NCBI Taxonomy" id="4155"/>
    <lineage>
        <taxon>Eukaryota</taxon>
        <taxon>Viridiplantae</taxon>
        <taxon>Streptophyta</taxon>
        <taxon>Embryophyta</taxon>
        <taxon>Tracheophyta</taxon>
        <taxon>Spermatophyta</taxon>
        <taxon>Magnoliopsida</taxon>
        <taxon>eudicotyledons</taxon>
        <taxon>Gunneridae</taxon>
        <taxon>Pentapetalae</taxon>
        <taxon>asterids</taxon>
        <taxon>lamiids</taxon>
        <taxon>Lamiales</taxon>
        <taxon>Phrymaceae</taxon>
        <taxon>Erythranthe</taxon>
    </lineage>
</organism>
<feature type="region of interest" description="Leucine repeat II (LRII)" evidence="3">
    <location>
        <begin position="521"/>
        <end position="553"/>
    </location>
</feature>
<feature type="region of interest" description="Disordered" evidence="4">
    <location>
        <begin position="1"/>
        <end position="23"/>
    </location>
</feature>
<evidence type="ECO:0000256" key="3">
    <source>
        <dbReference type="PROSITE-ProRule" id="PRU01191"/>
    </source>
</evidence>
<dbReference type="OMA" id="MEDKTHM"/>
<dbReference type="PROSITE" id="PS50985">
    <property type="entry name" value="GRAS"/>
    <property type="match status" value="1"/>
</dbReference>
<feature type="region of interest" description="Disordered" evidence="4">
    <location>
        <begin position="333"/>
        <end position="356"/>
    </location>
</feature>
<reference evidence="5 6" key="1">
    <citation type="journal article" date="2013" name="Proc. Natl. Acad. Sci. U.S.A.">
        <title>Fine-scale variation in meiotic recombination in Mimulus inferred from population shotgun sequencing.</title>
        <authorList>
            <person name="Hellsten U."/>
            <person name="Wright K.M."/>
            <person name="Jenkins J."/>
            <person name="Shu S."/>
            <person name="Yuan Y."/>
            <person name="Wessler S.R."/>
            <person name="Schmutz J."/>
            <person name="Willis J.H."/>
            <person name="Rokhsar D.S."/>
        </authorList>
    </citation>
    <scope>NUCLEOTIDE SEQUENCE [LARGE SCALE GENOMIC DNA]</scope>
    <source>
        <strain evidence="6">cv. DUN x IM62</strain>
    </source>
</reference>